<reference evidence="12 13" key="1">
    <citation type="submission" date="2019-12" db="EMBL/GenBank/DDBJ databases">
        <title>complete genome sequences of Pseudomonas otitidis str. WP8-S17-CRE-03 isolated from wastewater treatment plant effluent.</title>
        <authorList>
            <person name="Sekizuka T."/>
            <person name="Itokawa K."/>
            <person name="Yatsu K."/>
            <person name="Inamine Y."/>
            <person name="Kuroda M."/>
        </authorList>
    </citation>
    <scope>NUCLEOTIDE SEQUENCE [LARGE SCALE GENOMIC DNA]</scope>
    <source>
        <strain evidence="12 13">WP8-S17-CRE-03</strain>
    </source>
</reference>
<evidence type="ECO:0000256" key="10">
    <source>
        <dbReference type="ARBA" id="ARBA00023315"/>
    </source>
</evidence>
<gene>
    <name evidence="12" type="primary">algI</name>
    <name evidence="12" type="ORF">WP8S17C03_25880</name>
</gene>
<dbReference type="Proteomes" id="UP000515591">
    <property type="component" value="Chromosome"/>
</dbReference>
<evidence type="ECO:0000313" key="13">
    <source>
        <dbReference type="Proteomes" id="UP000515591"/>
    </source>
</evidence>
<dbReference type="GO" id="GO:0016746">
    <property type="term" value="F:acyltransferase activity"/>
    <property type="evidence" value="ECO:0007669"/>
    <property type="project" value="UniProtKB-KW"/>
</dbReference>
<dbReference type="InterPro" id="IPR024194">
    <property type="entry name" value="Ac/AlaTfrase_AlgI/DltB"/>
</dbReference>
<dbReference type="InterPro" id="IPR051085">
    <property type="entry name" value="MB_O-acyltransferase"/>
</dbReference>
<dbReference type="STRING" id="319939.SAMN05216263_111197"/>
<evidence type="ECO:0000313" key="12">
    <source>
        <dbReference type="EMBL" id="BBT16539.1"/>
    </source>
</evidence>
<dbReference type="InterPro" id="IPR004299">
    <property type="entry name" value="MBOAT_fam"/>
</dbReference>
<protein>
    <recommendedName>
        <fullName evidence="11">Probable alginate O-acetylase</fullName>
        <ecNumber evidence="11">2.3.1.-</ecNumber>
    </recommendedName>
</protein>
<accession>A0A1I0UFW8</accession>
<keyword evidence="7 11" id="KW-0016">Alginate biosynthesis</keyword>
<sequence>MIFASNVFLFLYLPVFLLVYFLARPAWRSSVIVAASYLFYAWWRPDFLLLFVGITYWNFWFGLRIRQQQEAGNRQAASRLLWLGVIGNLATLGYFKYANFGAEVLAALLAPLGINTFTLEHILLPLGISFYVFHALSYIIDIYRKDAEPTRNFIDFAAFVALFPHLVAGPILRYSQLAPQLRQRTHSLELFSIGVGRFMVGFIMKVLIADNLAPVSGLFIAQGELQLVESWFGLLAACFQLYFDFAGYSNMAIGLALMMGFRFPENFNQPFVAQSVTEFWQRWHMTLAHYLRDYVFMPLVRKRVAGPMPALVLTMLLSGLWHGASFAFIFWGLFFGVAMVIERQLGIATKITTPYRFWRNMRTAVLILLSMPLFFTNDLRHSLDIYAGLLGLNGLGSLDLYILGTSRMAMAFNLVALAWLVLAGRNNVRYYAGLKDGYVMQHFGGVQALVLWSGFFVALSSLAANSFSPFLYFQF</sequence>
<name>A0A1I0UFW8_9GAMM</name>
<dbReference type="EC" id="2.3.1.-" evidence="11"/>
<evidence type="ECO:0000256" key="11">
    <source>
        <dbReference type="PIRNR" id="PIRNR016636"/>
    </source>
</evidence>
<dbReference type="PIRSF" id="PIRSF016636">
    <property type="entry name" value="AlgI_DltB"/>
    <property type="match status" value="1"/>
</dbReference>
<dbReference type="GO" id="GO:0005886">
    <property type="term" value="C:plasma membrane"/>
    <property type="evidence" value="ECO:0007669"/>
    <property type="project" value="UniProtKB-SubCell"/>
</dbReference>
<comment type="pathway">
    <text evidence="2 11">Glycan biosynthesis; alginate biosynthesis.</text>
</comment>
<comment type="subcellular location">
    <subcellularLocation>
        <location evidence="1">Cell inner membrane</location>
        <topology evidence="1">Multi-pass membrane protein</topology>
    </subcellularLocation>
</comment>
<evidence type="ECO:0000256" key="9">
    <source>
        <dbReference type="ARBA" id="ARBA00023136"/>
    </source>
</evidence>
<evidence type="ECO:0000256" key="2">
    <source>
        <dbReference type="ARBA" id="ARBA00005182"/>
    </source>
</evidence>
<comment type="similarity">
    <text evidence="3 11">Belongs to the membrane-bound acyltransferase family.</text>
</comment>
<keyword evidence="4 11" id="KW-1003">Cell membrane</keyword>
<dbReference type="RefSeq" id="WP_074971303.1">
    <property type="nucleotide sequence ID" value="NZ_AP022213.1"/>
</dbReference>
<evidence type="ECO:0000256" key="6">
    <source>
        <dbReference type="ARBA" id="ARBA00022692"/>
    </source>
</evidence>
<dbReference type="InterPro" id="IPR028362">
    <property type="entry name" value="AlgI"/>
</dbReference>
<dbReference type="Pfam" id="PF03062">
    <property type="entry name" value="MBOAT"/>
    <property type="match status" value="1"/>
</dbReference>
<evidence type="ECO:0000256" key="1">
    <source>
        <dbReference type="ARBA" id="ARBA00004429"/>
    </source>
</evidence>
<keyword evidence="9 11" id="KW-0472">Membrane</keyword>
<dbReference type="EMBL" id="AP022213">
    <property type="protein sequence ID" value="BBT16539.1"/>
    <property type="molecule type" value="Genomic_DNA"/>
</dbReference>
<evidence type="ECO:0000256" key="7">
    <source>
        <dbReference type="ARBA" id="ARBA00022841"/>
    </source>
</evidence>
<dbReference type="PANTHER" id="PTHR13285">
    <property type="entry name" value="ACYLTRANSFERASE"/>
    <property type="match status" value="1"/>
</dbReference>
<evidence type="ECO:0000256" key="8">
    <source>
        <dbReference type="ARBA" id="ARBA00022989"/>
    </source>
</evidence>
<keyword evidence="5 11" id="KW-0808">Transferase</keyword>
<dbReference type="GO" id="GO:0042121">
    <property type="term" value="P:alginic acid biosynthetic process"/>
    <property type="evidence" value="ECO:0007669"/>
    <property type="project" value="UniProtKB-UniRule"/>
</dbReference>
<dbReference type="PANTHER" id="PTHR13285:SF23">
    <property type="entry name" value="TEICHOIC ACID D-ALANYLTRANSFERASE"/>
    <property type="match status" value="1"/>
</dbReference>
<dbReference type="AlphaFoldDB" id="A0A1I0UFW8"/>
<keyword evidence="10 11" id="KW-0012">Acyltransferase</keyword>
<evidence type="ECO:0000256" key="3">
    <source>
        <dbReference type="ARBA" id="ARBA00010323"/>
    </source>
</evidence>
<keyword evidence="11" id="KW-0997">Cell inner membrane</keyword>
<organism evidence="12 13">
    <name type="scientific">Metapseudomonas otitidis</name>
    <dbReference type="NCBI Taxonomy" id="319939"/>
    <lineage>
        <taxon>Bacteria</taxon>
        <taxon>Pseudomonadati</taxon>
        <taxon>Pseudomonadota</taxon>
        <taxon>Gammaproteobacteria</taxon>
        <taxon>Pseudomonadales</taxon>
        <taxon>Pseudomonadaceae</taxon>
        <taxon>Metapseudomonas</taxon>
    </lineage>
</organism>
<evidence type="ECO:0000256" key="4">
    <source>
        <dbReference type="ARBA" id="ARBA00022475"/>
    </source>
</evidence>
<proteinExistence type="inferred from homology"/>
<dbReference type="PIRSF" id="PIRSF500217">
    <property type="entry name" value="AlgI"/>
    <property type="match status" value="1"/>
</dbReference>
<dbReference type="UniPathway" id="UPA00286"/>
<keyword evidence="6 11" id="KW-0812">Transmembrane</keyword>
<evidence type="ECO:0000256" key="5">
    <source>
        <dbReference type="ARBA" id="ARBA00022679"/>
    </source>
</evidence>
<keyword evidence="8" id="KW-1133">Transmembrane helix</keyword>